<proteinExistence type="predicted"/>
<feature type="region of interest" description="Disordered" evidence="1">
    <location>
        <begin position="108"/>
        <end position="135"/>
    </location>
</feature>
<dbReference type="AlphaFoldDB" id="A0A645J4R8"/>
<reference evidence="2" key="1">
    <citation type="submission" date="2019-08" db="EMBL/GenBank/DDBJ databases">
        <authorList>
            <person name="Kucharzyk K."/>
            <person name="Murdoch R.W."/>
            <person name="Higgins S."/>
            <person name="Loffler F."/>
        </authorList>
    </citation>
    <scope>NUCLEOTIDE SEQUENCE</scope>
</reference>
<protein>
    <submittedName>
        <fullName evidence="2">Uncharacterized protein</fullName>
    </submittedName>
</protein>
<accession>A0A645J4R8</accession>
<organism evidence="2">
    <name type="scientific">bioreactor metagenome</name>
    <dbReference type="NCBI Taxonomy" id="1076179"/>
    <lineage>
        <taxon>unclassified sequences</taxon>
        <taxon>metagenomes</taxon>
        <taxon>ecological metagenomes</taxon>
    </lineage>
</organism>
<gene>
    <name evidence="2" type="ORF">SDC9_202143</name>
</gene>
<evidence type="ECO:0000256" key="1">
    <source>
        <dbReference type="SAM" id="MobiDB-lite"/>
    </source>
</evidence>
<dbReference type="EMBL" id="VSSQ01122731">
    <property type="protein sequence ID" value="MPN54473.1"/>
    <property type="molecule type" value="Genomic_DNA"/>
</dbReference>
<name>A0A645J4R8_9ZZZZ</name>
<evidence type="ECO:0000313" key="2">
    <source>
        <dbReference type="EMBL" id="MPN54473.1"/>
    </source>
</evidence>
<sequence length="135" mass="14639">MILAFDRAGPGDDHQPFPAYLVPGHRKLRIAGMEHAVGLFEGLQHPHDPVHIGVGLQAADVDLAGVPHQAKDGQVRAVHGADGDALLFNIFGKKLDLLLRSTLFKHNDHVQTSPNLPSESDIQKREPEKSSLLPA</sequence>
<feature type="compositionally biased region" description="Polar residues" evidence="1">
    <location>
        <begin position="110"/>
        <end position="120"/>
    </location>
</feature>
<comment type="caution">
    <text evidence="2">The sequence shown here is derived from an EMBL/GenBank/DDBJ whole genome shotgun (WGS) entry which is preliminary data.</text>
</comment>